<evidence type="ECO:0000313" key="4">
    <source>
        <dbReference type="EMBL" id="KAK6169515.1"/>
    </source>
</evidence>
<feature type="transmembrane region" description="Helical" evidence="2">
    <location>
        <begin position="307"/>
        <end position="328"/>
    </location>
</feature>
<dbReference type="Proteomes" id="UP001347796">
    <property type="component" value="Unassembled WGS sequence"/>
</dbReference>
<dbReference type="AlphaFoldDB" id="A0AAN8IYP9"/>
<accession>A0AAN8IYP9</accession>
<feature type="compositionally biased region" description="Low complexity" evidence="1">
    <location>
        <begin position="168"/>
        <end position="220"/>
    </location>
</feature>
<proteinExistence type="predicted"/>
<keyword evidence="2" id="KW-0472">Membrane</keyword>
<evidence type="ECO:0000313" key="5">
    <source>
        <dbReference type="Proteomes" id="UP001347796"/>
    </source>
</evidence>
<keyword evidence="2" id="KW-0812">Transmembrane</keyword>
<feature type="compositionally biased region" description="Basic and acidic residues" evidence="1">
    <location>
        <begin position="428"/>
        <end position="442"/>
    </location>
</feature>
<evidence type="ECO:0000256" key="1">
    <source>
        <dbReference type="SAM" id="MobiDB-lite"/>
    </source>
</evidence>
<evidence type="ECO:0000256" key="2">
    <source>
        <dbReference type="SAM" id="Phobius"/>
    </source>
</evidence>
<feature type="compositionally biased region" description="Polar residues" evidence="1">
    <location>
        <begin position="345"/>
        <end position="357"/>
    </location>
</feature>
<comment type="caution">
    <text evidence="4">The sequence shown here is derived from an EMBL/GenBank/DDBJ whole genome shotgun (WGS) entry which is preliminary data.</text>
</comment>
<feature type="region of interest" description="Disordered" evidence="1">
    <location>
        <begin position="391"/>
        <end position="466"/>
    </location>
</feature>
<protein>
    <submittedName>
        <fullName evidence="4">Uncharacterized protein</fullName>
    </submittedName>
</protein>
<keyword evidence="2" id="KW-1133">Transmembrane helix</keyword>
<evidence type="ECO:0000256" key="3">
    <source>
        <dbReference type="SAM" id="SignalP"/>
    </source>
</evidence>
<organism evidence="4 5">
    <name type="scientific">Patella caerulea</name>
    <name type="common">Rayed Mediterranean limpet</name>
    <dbReference type="NCBI Taxonomy" id="87958"/>
    <lineage>
        <taxon>Eukaryota</taxon>
        <taxon>Metazoa</taxon>
        <taxon>Spiralia</taxon>
        <taxon>Lophotrochozoa</taxon>
        <taxon>Mollusca</taxon>
        <taxon>Gastropoda</taxon>
        <taxon>Patellogastropoda</taxon>
        <taxon>Patelloidea</taxon>
        <taxon>Patellidae</taxon>
        <taxon>Patella</taxon>
    </lineage>
</organism>
<feature type="compositionally biased region" description="Polar residues" evidence="1">
    <location>
        <begin position="221"/>
        <end position="298"/>
    </location>
</feature>
<keyword evidence="3" id="KW-0732">Signal</keyword>
<name>A0AAN8IYP9_PATCE</name>
<keyword evidence="5" id="KW-1185">Reference proteome</keyword>
<sequence length="492" mass="52194">MLMYSVLWAWYLTSGLCSAQTEAPTANNSTACYGTPGNGCTDHTLSCEPSLVISITSIRFGYRRGCAGNGISNCGDIKCCSDLPGDCFTPLNQTLLLELQDICDGESMCILDSDHGLNETSADCGIGNIRHSFQKIEYLCVADNSSYTIQSTTETTVPSTVFTNAASRATSTNTQDLSSSSQPTSGATSPSSVSTNTVNTDQAPPTNTTSPSSVSTDTSSQALPSTIATDTSSQASPSTIVTDTSSQASPSTIATDTSSQAPRTNTQAVSASSQQTGETKSTSTVTNILPPNQAAHTNTQDKDVGTIVGGILGAIVVIAIVAAFIFFIKRRQSEQAPAKDVYVNKNGSNPHQITSPINDYKNKPNIQTTPIPNSDVENNYVNIEMSGVTSDDEYDHLKGNNSNKPSVPDSNYDHVGSFNPRDQNTGDNKPHSVTDDTYDHIGEQNSTGADSGDHNHIEGRNTDVNTEEYNHIGGNNTTVLDIDEDEYIVTRL</sequence>
<feature type="compositionally biased region" description="Basic and acidic residues" evidence="1">
    <location>
        <begin position="451"/>
        <end position="461"/>
    </location>
</feature>
<feature type="chain" id="PRO_5042852236" evidence="3">
    <location>
        <begin position="20"/>
        <end position="492"/>
    </location>
</feature>
<feature type="compositionally biased region" description="Polar residues" evidence="1">
    <location>
        <begin position="399"/>
        <end position="409"/>
    </location>
</feature>
<dbReference type="EMBL" id="JAZGQO010000015">
    <property type="protein sequence ID" value="KAK6169515.1"/>
    <property type="molecule type" value="Genomic_DNA"/>
</dbReference>
<feature type="region of interest" description="Disordered" evidence="1">
    <location>
        <begin position="341"/>
        <end position="364"/>
    </location>
</feature>
<gene>
    <name evidence="4" type="ORF">SNE40_020555</name>
</gene>
<reference evidence="4 5" key="1">
    <citation type="submission" date="2024-01" db="EMBL/GenBank/DDBJ databases">
        <title>The genome of the rayed Mediterranean limpet Patella caerulea (Linnaeus, 1758).</title>
        <authorList>
            <person name="Anh-Thu Weber A."/>
            <person name="Halstead-Nussloch G."/>
        </authorList>
    </citation>
    <scope>NUCLEOTIDE SEQUENCE [LARGE SCALE GENOMIC DNA]</scope>
    <source>
        <strain evidence="4">AATW-2023a</strain>
        <tissue evidence="4">Whole specimen</tissue>
    </source>
</reference>
<feature type="region of interest" description="Disordered" evidence="1">
    <location>
        <begin position="168"/>
        <end position="299"/>
    </location>
</feature>
<feature type="signal peptide" evidence="3">
    <location>
        <begin position="1"/>
        <end position="19"/>
    </location>
</feature>